<dbReference type="Proteomes" id="UP000240883">
    <property type="component" value="Unassembled WGS sequence"/>
</dbReference>
<dbReference type="PROSITE" id="PS50011">
    <property type="entry name" value="PROTEIN_KINASE_DOM"/>
    <property type="match status" value="1"/>
</dbReference>
<dbReference type="CDD" id="cd00180">
    <property type="entry name" value="PKc"/>
    <property type="match status" value="1"/>
</dbReference>
<comment type="similarity">
    <text evidence="5">Belongs to the protein kinase superfamily. Ser/Thr protein kinase family. GCN2 subfamily.</text>
</comment>
<dbReference type="InterPro" id="IPR017441">
    <property type="entry name" value="Protein_kinase_ATP_BS"/>
</dbReference>
<accession>A0A2T2NKL8</accession>
<keyword evidence="2 6" id="KW-0547">Nucleotide-binding</keyword>
<dbReference type="Gene3D" id="1.10.510.10">
    <property type="entry name" value="Transferase(Phosphotransferase) domain 1"/>
    <property type="match status" value="1"/>
</dbReference>
<dbReference type="InterPro" id="IPR000719">
    <property type="entry name" value="Prot_kinase_dom"/>
</dbReference>
<dbReference type="AlphaFoldDB" id="A0A2T2NKL8"/>
<sequence>MYHRPQTLSSSPYHGERSPTPAIQARRPIRQGEHLEIEDPADIPYEHIEVLGHGGTAVVEKVRDIHSGLVYARKSLKINTGNLSKVREIYQHEVNVIKRLESHHHIVRVFATYRTGITFVIILDPVASEGDLGGFLARYRDLERGQERTAMFSTLKRAFGCLSNGLAFMHENNIRHKDIKPQNILIHHGSFLFTDFGIARDYHNDRSTTEGRPGSHTRRYCAPEVADWGQRNSKSDVFSLGCVFLEILASRFRGFFLPQFVNEHFNLHLDYVTSKLRLIEKFLDTRPEYSLLVAITNDMLTPKPAARNSAARVRERVLRCGVNYHCRTCSIPSLKLCEYSTVCFRESLLSLVSMY</sequence>
<evidence type="ECO:0000256" key="1">
    <source>
        <dbReference type="ARBA" id="ARBA00022679"/>
    </source>
</evidence>
<feature type="compositionally biased region" description="Polar residues" evidence="8">
    <location>
        <begin position="1"/>
        <end position="12"/>
    </location>
</feature>
<keyword evidence="1" id="KW-0808">Transferase</keyword>
<protein>
    <submittedName>
        <fullName evidence="10">Kinase-like protein</fullName>
    </submittedName>
</protein>
<proteinExistence type="inferred from homology"/>
<feature type="region of interest" description="Disordered" evidence="8">
    <location>
        <begin position="1"/>
        <end position="26"/>
    </location>
</feature>
<evidence type="ECO:0000256" key="6">
    <source>
        <dbReference type="PROSITE-ProRule" id="PRU10141"/>
    </source>
</evidence>
<dbReference type="SUPFAM" id="SSF56112">
    <property type="entry name" value="Protein kinase-like (PK-like)"/>
    <property type="match status" value="1"/>
</dbReference>
<dbReference type="InterPro" id="IPR011009">
    <property type="entry name" value="Kinase-like_dom_sf"/>
</dbReference>
<dbReference type="InterPro" id="IPR008271">
    <property type="entry name" value="Ser/Thr_kinase_AS"/>
</dbReference>
<evidence type="ECO:0000256" key="2">
    <source>
        <dbReference type="ARBA" id="ARBA00022741"/>
    </source>
</evidence>
<dbReference type="EMBL" id="KZ678136">
    <property type="protein sequence ID" value="PSN65985.1"/>
    <property type="molecule type" value="Genomic_DNA"/>
</dbReference>
<gene>
    <name evidence="10" type="ORF">BS50DRAFT_402858</name>
</gene>
<dbReference type="PROSITE" id="PS00108">
    <property type="entry name" value="PROTEIN_KINASE_ST"/>
    <property type="match status" value="1"/>
</dbReference>
<evidence type="ECO:0000256" key="5">
    <source>
        <dbReference type="ARBA" id="ARBA00037982"/>
    </source>
</evidence>
<feature type="domain" description="Protein kinase" evidence="9">
    <location>
        <begin position="45"/>
        <end position="318"/>
    </location>
</feature>
<evidence type="ECO:0000313" key="10">
    <source>
        <dbReference type="EMBL" id="PSN65985.1"/>
    </source>
</evidence>
<dbReference type="STRING" id="1448308.A0A2T2NKL8"/>
<dbReference type="Pfam" id="PF00069">
    <property type="entry name" value="Pkinase"/>
    <property type="match status" value="1"/>
</dbReference>
<keyword evidence="4 6" id="KW-0067">ATP-binding</keyword>
<dbReference type="GO" id="GO:0004674">
    <property type="term" value="F:protein serine/threonine kinase activity"/>
    <property type="evidence" value="ECO:0007669"/>
    <property type="project" value="UniProtKB-KW"/>
</dbReference>
<evidence type="ECO:0000259" key="9">
    <source>
        <dbReference type="PROSITE" id="PS50011"/>
    </source>
</evidence>
<dbReference type="GO" id="GO:0005524">
    <property type="term" value="F:ATP binding"/>
    <property type="evidence" value="ECO:0007669"/>
    <property type="project" value="UniProtKB-UniRule"/>
</dbReference>
<dbReference type="PANTHER" id="PTHR11042">
    <property type="entry name" value="EUKARYOTIC TRANSLATION INITIATION FACTOR 2-ALPHA KINASE EIF2-ALPHA KINASE -RELATED"/>
    <property type="match status" value="1"/>
</dbReference>
<dbReference type="Gene3D" id="3.30.200.20">
    <property type="entry name" value="Phosphorylase Kinase, domain 1"/>
    <property type="match status" value="1"/>
</dbReference>
<evidence type="ECO:0000256" key="8">
    <source>
        <dbReference type="SAM" id="MobiDB-lite"/>
    </source>
</evidence>
<evidence type="ECO:0000256" key="7">
    <source>
        <dbReference type="RuleBase" id="RU000304"/>
    </source>
</evidence>
<dbReference type="GO" id="GO:0005634">
    <property type="term" value="C:nucleus"/>
    <property type="evidence" value="ECO:0007669"/>
    <property type="project" value="TreeGrafter"/>
</dbReference>
<reference evidence="10 11" key="1">
    <citation type="journal article" date="2018" name="Front. Microbiol.">
        <title>Genome-Wide Analysis of Corynespora cassiicola Leaf Fall Disease Putative Effectors.</title>
        <authorList>
            <person name="Lopez D."/>
            <person name="Ribeiro S."/>
            <person name="Label P."/>
            <person name="Fumanal B."/>
            <person name="Venisse J.S."/>
            <person name="Kohler A."/>
            <person name="de Oliveira R.R."/>
            <person name="Labutti K."/>
            <person name="Lipzen A."/>
            <person name="Lail K."/>
            <person name="Bauer D."/>
            <person name="Ohm R.A."/>
            <person name="Barry K.W."/>
            <person name="Spatafora J."/>
            <person name="Grigoriev I.V."/>
            <person name="Martin F.M."/>
            <person name="Pujade-Renaud V."/>
        </authorList>
    </citation>
    <scope>NUCLEOTIDE SEQUENCE [LARGE SCALE GENOMIC DNA]</scope>
    <source>
        <strain evidence="10 11">Philippines</strain>
    </source>
</reference>
<evidence type="ECO:0000256" key="4">
    <source>
        <dbReference type="ARBA" id="ARBA00022840"/>
    </source>
</evidence>
<evidence type="ECO:0000313" key="11">
    <source>
        <dbReference type="Proteomes" id="UP000240883"/>
    </source>
</evidence>
<dbReference type="OrthoDB" id="4062651at2759"/>
<dbReference type="InterPro" id="IPR050339">
    <property type="entry name" value="CC_SR_Kinase"/>
</dbReference>
<organism evidence="10 11">
    <name type="scientific">Corynespora cassiicola Philippines</name>
    <dbReference type="NCBI Taxonomy" id="1448308"/>
    <lineage>
        <taxon>Eukaryota</taxon>
        <taxon>Fungi</taxon>
        <taxon>Dikarya</taxon>
        <taxon>Ascomycota</taxon>
        <taxon>Pezizomycotina</taxon>
        <taxon>Dothideomycetes</taxon>
        <taxon>Pleosporomycetidae</taxon>
        <taxon>Pleosporales</taxon>
        <taxon>Corynesporascaceae</taxon>
        <taxon>Corynespora</taxon>
    </lineage>
</organism>
<keyword evidence="7" id="KW-0723">Serine/threonine-protein kinase</keyword>
<dbReference type="GO" id="GO:0005737">
    <property type="term" value="C:cytoplasm"/>
    <property type="evidence" value="ECO:0007669"/>
    <property type="project" value="TreeGrafter"/>
</dbReference>
<keyword evidence="11" id="KW-1185">Reference proteome</keyword>
<dbReference type="PROSITE" id="PS00107">
    <property type="entry name" value="PROTEIN_KINASE_ATP"/>
    <property type="match status" value="1"/>
</dbReference>
<keyword evidence="3 10" id="KW-0418">Kinase</keyword>
<name>A0A2T2NKL8_CORCC</name>
<dbReference type="SMART" id="SM00220">
    <property type="entry name" value="S_TKc"/>
    <property type="match status" value="1"/>
</dbReference>
<evidence type="ECO:0000256" key="3">
    <source>
        <dbReference type="ARBA" id="ARBA00022777"/>
    </source>
</evidence>
<feature type="binding site" evidence="6">
    <location>
        <position position="74"/>
    </location>
    <ligand>
        <name>ATP</name>
        <dbReference type="ChEBI" id="CHEBI:30616"/>
    </ligand>
</feature>